<dbReference type="SUPFAM" id="SSF57783">
    <property type="entry name" value="Zinc beta-ribbon"/>
    <property type="match status" value="1"/>
</dbReference>
<accession>A0A367JLP2</accession>
<dbReference type="InterPro" id="IPR054078">
    <property type="entry name" value="BRF2-like_C"/>
</dbReference>
<evidence type="ECO:0000259" key="1">
    <source>
        <dbReference type="Pfam" id="PF21886"/>
    </source>
</evidence>
<evidence type="ECO:0000313" key="2">
    <source>
        <dbReference type="EMBL" id="RCH90611.1"/>
    </source>
</evidence>
<comment type="caution">
    <text evidence="2">The sequence shown here is derived from an EMBL/GenBank/DDBJ whole genome shotgun (WGS) entry which is preliminary data.</text>
</comment>
<evidence type="ECO:0000313" key="3">
    <source>
        <dbReference type="Proteomes" id="UP000253551"/>
    </source>
</evidence>
<dbReference type="Pfam" id="PF21886">
    <property type="entry name" value="BRF2-like_C_cyclin_rpt"/>
    <property type="match status" value="1"/>
</dbReference>
<dbReference type="OrthoDB" id="2220037at2759"/>
<dbReference type="Proteomes" id="UP000253551">
    <property type="component" value="Unassembled WGS sequence"/>
</dbReference>
<reference evidence="2 3" key="1">
    <citation type="journal article" date="2018" name="G3 (Bethesda)">
        <title>Phylogenetic and Phylogenomic Definition of Rhizopus Species.</title>
        <authorList>
            <person name="Gryganskyi A.P."/>
            <person name="Golan J."/>
            <person name="Dolatabadi S."/>
            <person name="Mondo S."/>
            <person name="Robb S."/>
            <person name="Idnurm A."/>
            <person name="Muszewska A."/>
            <person name="Steczkiewicz K."/>
            <person name="Masonjones S."/>
            <person name="Liao H.L."/>
            <person name="Gajdeczka M.T."/>
            <person name="Anike F."/>
            <person name="Vuek A."/>
            <person name="Anishchenko I.M."/>
            <person name="Voigt K."/>
            <person name="de Hoog G.S."/>
            <person name="Smith M.E."/>
            <person name="Heitman J."/>
            <person name="Vilgalys R."/>
            <person name="Stajich J.E."/>
        </authorList>
    </citation>
    <scope>NUCLEOTIDE SEQUENCE [LARGE SCALE GENOMIC DNA]</scope>
    <source>
        <strain evidence="2 3">LSU 92-RS-03</strain>
    </source>
</reference>
<name>A0A367JLP2_RHIST</name>
<protein>
    <recommendedName>
        <fullName evidence="1">BRF2-like C-terminal domain-containing protein</fullName>
    </recommendedName>
</protein>
<keyword evidence="3" id="KW-1185">Reference proteome</keyword>
<gene>
    <name evidence="2" type="ORF">CU098_006212</name>
</gene>
<feature type="domain" description="BRF2-like C-terminal" evidence="1">
    <location>
        <begin position="170"/>
        <end position="298"/>
    </location>
</feature>
<organism evidence="2 3">
    <name type="scientific">Rhizopus stolonifer</name>
    <name type="common">Rhizopus nigricans</name>
    <dbReference type="NCBI Taxonomy" id="4846"/>
    <lineage>
        <taxon>Eukaryota</taxon>
        <taxon>Fungi</taxon>
        <taxon>Fungi incertae sedis</taxon>
        <taxon>Mucoromycota</taxon>
        <taxon>Mucoromycotina</taxon>
        <taxon>Mucoromycetes</taxon>
        <taxon>Mucorales</taxon>
        <taxon>Mucorineae</taxon>
        <taxon>Rhizopodaceae</taxon>
        <taxon>Rhizopus</taxon>
    </lineage>
</organism>
<dbReference type="AlphaFoldDB" id="A0A367JLP2"/>
<proteinExistence type="predicted"/>
<sequence length="419" mass="48697">MSCPNCGGTQTDINELDGSTCCLQCGTVIDDAPFRTTLDETTGRFTAREAKEKKTVLLDNFLKAAAFFELPEDLIARGKELIKEHKPKLKTIHPREVAVYIVYAVSHQWKPFWNLQDFVQVYPIPLDIRYINSAHSIINKEGQIVKWRTPQQDLEGFILRLYPIIVKQVYKDSPKIARSALTLPNLKEKTRAILDLAGRYNLNTGKKARPSITAAAMIAGLWIRVTSLNHKKRKTRPISALRWFNYSEFVPVVLFGRGCLSSRLDEYLEFLYTCATYIPWIKNLEKRFVHYHLQDILQLYGSSKPAWTLTLDHYEIKSFRRSREAREQMERWVTLAQSHLDQGTQPKDCDSLEYCIFKLLQFGFEEYQIIHYSHGYIRNMAHCLTLRDTLDSYPKQKDLEKASLDENDMNEQEVALYLN</sequence>
<dbReference type="EMBL" id="PJQM01003128">
    <property type="protein sequence ID" value="RCH90611.1"/>
    <property type="molecule type" value="Genomic_DNA"/>
</dbReference>